<dbReference type="OrthoDB" id="8858707at2"/>
<protein>
    <submittedName>
        <fullName evidence="6">IclR family transcriptional regulator</fullName>
    </submittedName>
</protein>
<dbReference type="GO" id="GO:0003677">
    <property type="term" value="F:DNA binding"/>
    <property type="evidence" value="ECO:0007669"/>
    <property type="project" value="UniProtKB-KW"/>
</dbReference>
<sequence>MALERVLRTLRLLADEPDGLTLSQLMAQMEAPKTSVHSLLQGLAAANYVQRHDSLYRLGPESFVLGAALVAARSLTIVATPYLREARAQSGETVLLAVIDRIAGRLTYTQILESHKPVRYAVPVGTTRPLFATSAGRVLLAFQDEGWRREYLKTADVRAMTDKSVTDRRQLARIIERIRTTGHGVTIGEVTPDVAGFAAPIFEPSGQVNAALIIAAPLERGRAVAERLTGIVIQIAAQLSQALGYRAESLPTPQLLNGKQ</sequence>
<evidence type="ECO:0000256" key="3">
    <source>
        <dbReference type="ARBA" id="ARBA00023163"/>
    </source>
</evidence>
<dbReference type="InterPro" id="IPR050707">
    <property type="entry name" value="HTH_MetabolicPath_Reg"/>
</dbReference>
<keyword evidence="3" id="KW-0804">Transcription</keyword>
<dbReference type="Gene3D" id="1.10.10.10">
    <property type="entry name" value="Winged helix-like DNA-binding domain superfamily/Winged helix DNA-binding domain"/>
    <property type="match status" value="1"/>
</dbReference>
<reference evidence="6 7" key="1">
    <citation type="submission" date="2019-07" db="EMBL/GenBank/DDBJ databases">
        <title>Caenimonas sedimenti sp. nov., isolated from activated sludge.</title>
        <authorList>
            <person name="Xu J."/>
        </authorList>
    </citation>
    <scope>NUCLEOTIDE SEQUENCE [LARGE SCALE GENOMIC DNA]</scope>
    <source>
        <strain evidence="6 7">HX-9-20</strain>
    </source>
</reference>
<dbReference type="Pfam" id="PF09339">
    <property type="entry name" value="HTH_IclR"/>
    <property type="match status" value="1"/>
</dbReference>
<organism evidence="6 7">
    <name type="scientific">Caenimonas sedimenti</name>
    <dbReference type="NCBI Taxonomy" id="2596921"/>
    <lineage>
        <taxon>Bacteria</taxon>
        <taxon>Pseudomonadati</taxon>
        <taxon>Pseudomonadota</taxon>
        <taxon>Betaproteobacteria</taxon>
        <taxon>Burkholderiales</taxon>
        <taxon>Comamonadaceae</taxon>
        <taxon>Caenimonas</taxon>
    </lineage>
</organism>
<evidence type="ECO:0000259" key="5">
    <source>
        <dbReference type="PROSITE" id="PS51078"/>
    </source>
</evidence>
<keyword evidence="1" id="KW-0805">Transcription regulation</keyword>
<dbReference type="InterPro" id="IPR036390">
    <property type="entry name" value="WH_DNA-bd_sf"/>
</dbReference>
<dbReference type="PANTHER" id="PTHR30136:SF24">
    <property type="entry name" value="HTH-TYPE TRANSCRIPTIONAL REPRESSOR ALLR"/>
    <property type="match status" value="1"/>
</dbReference>
<gene>
    <name evidence="6" type="ORF">FN976_10405</name>
</gene>
<evidence type="ECO:0000256" key="2">
    <source>
        <dbReference type="ARBA" id="ARBA00023125"/>
    </source>
</evidence>
<dbReference type="SMART" id="SM00346">
    <property type="entry name" value="HTH_ICLR"/>
    <property type="match status" value="1"/>
</dbReference>
<evidence type="ECO:0000313" key="7">
    <source>
        <dbReference type="Proteomes" id="UP000318199"/>
    </source>
</evidence>
<dbReference type="Proteomes" id="UP000318199">
    <property type="component" value="Unassembled WGS sequence"/>
</dbReference>
<evidence type="ECO:0000259" key="4">
    <source>
        <dbReference type="PROSITE" id="PS51077"/>
    </source>
</evidence>
<proteinExistence type="predicted"/>
<dbReference type="AlphaFoldDB" id="A0A562ZSL9"/>
<evidence type="ECO:0000313" key="6">
    <source>
        <dbReference type="EMBL" id="TWO71328.1"/>
    </source>
</evidence>
<feature type="domain" description="IclR-ED" evidence="5">
    <location>
        <begin position="61"/>
        <end position="245"/>
    </location>
</feature>
<evidence type="ECO:0000256" key="1">
    <source>
        <dbReference type="ARBA" id="ARBA00023015"/>
    </source>
</evidence>
<keyword evidence="7" id="KW-1185">Reference proteome</keyword>
<accession>A0A562ZSL9</accession>
<dbReference type="InterPro" id="IPR036388">
    <property type="entry name" value="WH-like_DNA-bd_sf"/>
</dbReference>
<dbReference type="InterPro" id="IPR014757">
    <property type="entry name" value="Tscrpt_reg_IclR_C"/>
</dbReference>
<dbReference type="SUPFAM" id="SSF46785">
    <property type="entry name" value="Winged helix' DNA-binding domain"/>
    <property type="match status" value="1"/>
</dbReference>
<dbReference type="PROSITE" id="PS51077">
    <property type="entry name" value="HTH_ICLR"/>
    <property type="match status" value="1"/>
</dbReference>
<dbReference type="PROSITE" id="PS51078">
    <property type="entry name" value="ICLR_ED"/>
    <property type="match status" value="1"/>
</dbReference>
<dbReference type="Pfam" id="PF01614">
    <property type="entry name" value="IclR_C"/>
    <property type="match status" value="1"/>
</dbReference>
<dbReference type="GO" id="GO:0003700">
    <property type="term" value="F:DNA-binding transcription factor activity"/>
    <property type="evidence" value="ECO:0007669"/>
    <property type="project" value="TreeGrafter"/>
</dbReference>
<dbReference type="InterPro" id="IPR029016">
    <property type="entry name" value="GAF-like_dom_sf"/>
</dbReference>
<keyword evidence="2" id="KW-0238">DNA-binding</keyword>
<dbReference type="EMBL" id="VOBQ01000008">
    <property type="protein sequence ID" value="TWO71328.1"/>
    <property type="molecule type" value="Genomic_DNA"/>
</dbReference>
<feature type="domain" description="HTH iclR-type" evidence="4">
    <location>
        <begin position="1"/>
        <end position="60"/>
    </location>
</feature>
<dbReference type="InterPro" id="IPR005471">
    <property type="entry name" value="Tscrpt_reg_IclR_N"/>
</dbReference>
<comment type="caution">
    <text evidence="6">The sequence shown here is derived from an EMBL/GenBank/DDBJ whole genome shotgun (WGS) entry which is preliminary data.</text>
</comment>
<dbReference type="Gene3D" id="3.30.450.40">
    <property type="match status" value="1"/>
</dbReference>
<name>A0A562ZSL9_9BURK</name>
<dbReference type="GO" id="GO:0045892">
    <property type="term" value="P:negative regulation of DNA-templated transcription"/>
    <property type="evidence" value="ECO:0007669"/>
    <property type="project" value="TreeGrafter"/>
</dbReference>
<dbReference type="PANTHER" id="PTHR30136">
    <property type="entry name" value="HELIX-TURN-HELIX TRANSCRIPTIONAL REGULATOR, ICLR FAMILY"/>
    <property type="match status" value="1"/>
</dbReference>
<dbReference type="SUPFAM" id="SSF55781">
    <property type="entry name" value="GAF domain-like"/>
    <property type="match status" value="1"/>
</dbReference>